<evidence type="ECO:0000313" key="1">
    <source>
        <dbReference type="EMBL" id="SLN73631.1"/>
    </source>
</evidence>
<gene>
    <name evidence="1" type="ORF">PSM7751_04071</name>
</gene>
<dbReference type="OrthoDB" id="7849523at2"/>
<keyword evidence="2" id="KW-1185">Reference proteome</keyword>
<dbReference type="Proteomes" id="UP000193963">
    <property type="component" value="Unassembled WGS sequence"/>
</dbReference>
<dbReference type="EMBL" id="FWFN01000010">
    <property type="protein sequence ID" value="SLN73631.1"/>
    <property type="molecule type" value="Genomic_DNA"/>
</dbReference>
<dbReference type="RefSeq" id="WP_085890078.1">
    <property type="nucleotide sequence ID" value="NZ_FWFN01000010.1"/>
</dbReference>
<dbReference type="AlphaFoldDB" id="A0A1X7A9E2"/>
<reference evidence="2" key="1">
    <citation type="submission" date="2017-03" db="EMBL/GenBank/DDBJ databases">
        <authorList>
            <person name="Rodrigo-Torres L."/>
            <person name="Arahal R.D."/>
            <person name="Lucena T."/>
        </authorList>
    </citation>
    <scope>NUCLEOTIDE SEQUENCE [LARGE SCALE GENOMIC DNA]</scope>
    <source>
        <strain evidence="2">CECT 7751</strain>
    </source>
</reference>
<evidence type="ECO:0000313" key="2">
    <source>
        <dbReference type="Proteomes" id="UP000193963"/>
    </source>
</evidence>
<accession>A0A1X7A9E2</accession>
<name>A0A1X7A9E2_9RHOB</name>
<proteinExistence type="predicted"/>
<sequence>MSGEIAVYQGPAVRALFKQLVRDFGGVDAAAALLGCAKGTISREVNGGLPVSIAHFCGLEDALERFPITSMLADRRAARHVRQEVNDLVLRVVAENGDVSNAAVGLLCAGDAEGVMKELRESIAASQQLLARLEDEAAA</sequence>
<organism evidence="1 2">
    <name type="scientific">Pseudooceanicola marinus</name>
    <dbReference type="NCBI Taxonomy" id="396013"/>
    <lineage>
        <taxon>Bacteria</taxon>
        <taxon>Pseudomonadati</taxon>
        <taxon>Pseudomonadota</taxon>
        <taxon>Alphaproteobacteria</taxon>
        <taxon>Rhodobacterales</taxon>
        <taxon>Paracoccaceae</taxon>
        <taxon>Pseudooceanicola</taxon>
    </lineage>
</organism>
<protein>
    <submittedName>
        <fullName evidence="1">Uncharacterized protein</fullName>
    </submittedName>
</protein>